<evidence type="ECO:0000259" key="6">
    <source>
        <dbReference type="PROSITE" id="PS50042"/>
    </source>
</evidence>
<name>A0A1I2MEL9_9ACTN</name>
<dbReference type="InterPro" id="IPR036890">
    <property type="entry name" value="HATPase_C_sf"/>
</dbReference>
<keyword evidence="3 8" id="KW-0418">Kinase</keyword>
<organism evidence="8 9">
    <name type="scientific">Actinacidiphila alni</name>
    <dbReference type="NCBI Taxonomy" id="380248"/>
    <lineage>
        <taxon>Bacteria</taxon>
        <taxon>Bacillati</taxon>
        <taxon>Actinomycetota</taxon>
        <taxon>Actinomycetes</taxon>
        <taxon>Kitasatosporales</taxon>
        <taxon>Streptomycetaceae</taxon>
        <taxon>Actinacidiphila</taxon>
    </lineage>
</organism>
<proteinExistence type="predicted"/>
<dbReference type="PRINTS" id="PR00344">
    <property type="entry name" value="BCTRLSENSOR"/>
</dbReference>
<dbReference type="EC" id="2.7.13.3" evidence="2"/>
<dbReference type="CDD" id="cd00038">
    <property type="entry name" value="CAP_ED"/>
    <property type="match status" value="1"/>
</dbReference>
<dbReference type="InterPro" id="IPR014710">
    <property type="entry name" value="RmlC-like_jellyroll"/>
</dbReference>
<reference evidence="8 9" key="1">
    <citation type="submission" date="2016-10" db="EMBL/GenBank/DDBJ databases">
        <authorList>
            <person name="de Groot N.N."/>
        </authorList>
    </citation>
    <scope>NUCLEOTIDE SEQUENCE [LARGE SCALE GENOMIC DNA]</scope>
    <source>
        <strain evidence="8 9">CGMCC 4.3510</strain>
    </source>
</reference>
<evidence type="ECO:0000313" key="9">
    <source>
        <dbReference type="Proteomes" id="UP000199323"/>
    </source>
</evidence>
<feature type="domain" description="Histidine kinase" evidence="7">
    <location>
        <begin position="300"/>
        <end position="474"/>
    </location>
</feature>
<evidence type="ECO:0000256" key="3">
    <source>
        <dbReference type="ARBA" id="ARBA00022777"/>
    </source>
</evidence>
<comment type="catalytic activity">
    <reaction evidence="1">
        <text>ATP + protein L-histidine = ADP + protein N-phospho-L-histidine.</text>
        <dbReference type="EC" id="2.7.13.3"/>
    </reaction>
</comment>
<evidence type="ECO:0000256" key="1">
    <source>
        <dbReference type="ARBA" id="ARBA00000085"/>
    </source>
</evidence>
<dbReference type="Gene3D" id="1.10.287.130">
    <property type="match status" value="1"/>
</dbReference>
<feature type="compositionally biased region" description="Low complexity" evidence="5">
    <location>
        <begin position="474"/>
        <end position="507"/>
    </location>
</feature>
<protein>
    <recommendedName>
        <fullName evidence="2">histidine kinase</fullName>
        <ecNumber evidence="2">2.7.13.3</ecNumber>
    </recommendedName>
</protein>
<keyword evidence="4" id="KW-0902">Two-component regulatory system</keyword>
<dbReference type="PANTHER" id="PTHR43065">
    <property type="entry name" value="SENSOR HISTIDINE KINASE"/>
    <property type="match status" value="1"/>
</dbReference>
<dbReference type="Proteomes" id="UP000199323">
    <property type="component" value="Unassembled WGS sequence"/>
</dbReference>
<accession>A0A1I2MEL9</accession>
<dbReference type="AlphaFoldDB" id="A0A1I2MEL9"/>
<dbReference type="OrthoDB" id="1931120at2"/>
<dbReference type="PANTHER" id="PTHR43065:SF48">
    <property type="entry name" value="HISTIDINE KINASE"/>
    <property type="match status" value="1"/>
</dbReference>
<evidence type="ECO:0000256" key="5">
    <source>
        <dbReference type="SAM" id="MobiDB-lite"/>
    </source>
</evidence>
<dbReference type="GO" id="GO:0000160">
    <property type="term" value="P:phosphorelay signal transduction system"/>
    <property type="evidence" value="ECO:0007669"/>
    <property type="project" value="UniProtKB-KW"/>
</dbReference>
<evidence type="ECO:0000259" key="7">
    <source>
        <dbReference type="PROSITE" id="PS50109"/>
    </source>
</evidence>
<dbReference type="InterPro" id="IPR000595">
    <property type="entry name" value="cNMP-bd_dom"/>
</dbReference>
<dbReference type="InterPro" id="IPR004358">
    <property type="entry name" value="Sig_transdc_His_kin-like_C"/>
</dbReference>
<dbReference type="Gene3D" id="2.60.120.10">
    <property type="entry name" value="Jelly Rolls"/>
    <property type="match status" value="1"/>
</dbReference>
<dbReference type="EMBL" id="FONG01000035">
    <property type="protein sequence ID" value="SFF89935.1"/>
    <property type="molecule type" value="Genomic_DNA"/>
</dbReference>
<evidence type="ECO:0000313" key="8">
    <source>
        <dbReference type="EMBL" id="SFF89935.1"/>
    </source>
</evidence>
<dbReference type="SMART" id="SM00387">
    <property type="entry name" value="HATPase_c"/>
    <property type="match status" value="1"/>
</dbReference>
<gene>
    <name evidence="8" type="ORF">SAMN05216251_13527</name>
</gene>
<dbReference type="RefSeq" id="WP_093717716.1">
    <property type="nucleotide sequence ID" value="NZ_FONG01000035.1"/>
</dbReference>
<dbReference type="SUPFAM" id="SSF51206">
    <property type="entry name" value="cAMP-binding domain-like"/>
    <property type="match status" value="1"/>
</dbReference>
<dbReference type="InterPro" id="IPR005467">
    <property type="entry name" value="His_kinase_dom"/>
</dbReference>
<keyword evidence="3 8" id="KW-0808">Transferase</keyword>
<dbReference type="STRING" id="380248.SAMN05216251_13527"/>
<evidence type="ECO:0000256" key="2">
    <source>
        <dbReference type="ARBA" id="ARBA00012438"/>
    </source>
</evidence>
<dbReference type="PROSITE" id="PS50042">
    <property type="entry name" value="CNMP_BINDING_3"/>
    <property type="match status" value="1"/>
</dbReference>
<sequence length="507" mass="55925">MSAPQLPCSVEELRSLFLFEKLTDEQLDWLCRRGRVQMEEPGFVYKEGEAATCFYVLLEGTVVMSRRVGADDVEVSRTSDRGVYAGAFQSYLGDRVPQVYNGSLRVTEPSRFFVLSADSFAELMREWFPMAVHMLEGLFFGSRNTKQAIGQRERLLALGSLSAGLTHELNNPAAAALRATSTLRERVAGMRHKLGFIASGPLDRATLATLMELQERAVEQSAKAVQLTPLETADREDALTDWLDDHNVTAGWDLAPNFVQAGLDTDWLERVVAVVTPDALDSAMRWLNYTIETELLMNEIQDSTTRVSTLVNAARQYSQLDRAPYQVVDVHELLESTLHMLTGKFGPGIKVVKDFDRTLPRIPGYPGELNQVWTNLIDNAVSAMEGTGTLTVRTALDRDRDQLLVEFRDTGPGIAPEIRERIFEPFFTTKAVGEGTGLGLDISWRIVVNKHHGDLQVESVPGDTRFLVRLPLTAAAPPEDGAAPADDTASPSPDTTGSPSATQQEPS</sequence>
<evidence type="ECO:0000256" key="4">
    <source>
        <dbReference type="ARBA" id="ARBA00023012"/>
    </source>
</evidence>
<dbReference type="InterPro" id="IPR018490">
    <property type="entry name" value="cNMP-bd_dom_sf"/>
</dbReference>
<dbReference type="Pfam" id="PF02518">
    <property type="entry name" value="HATPase_c"/>
    <property type="match status" value="1"/>
</dbReference>
<dbReference type="SUPFAM" id="SSF55874">
    <property type="entry name" value="ATPase domain of HSP90 chaperone/DNA topoisomerase II/histidine kinase"/>
    <property type="match status" value="1"/>
</dbReference>
<feature type="domain" description="Cyclic nucleotide-binding" evidence="6">
    <location>
        <begin position="44"/>
        <end position="124"/>
    </location>
</feature>
<dbReference type="InterPro" id="IPR003594">
    <property type="entry name" value="HATPase_dom"/>
</dbReference>
<dbReference type="GO" id="GO:0004673">
    <property type="term" value="F:protein histidine kinase activity"/>
    <property type="evidence" value="ECO:0007669"/>
    <property type="project" value="UniProtKB-EC"/>
</dbReference>
<dbReference type="Gene3D" id="3.30.565.10">
    <property type="entry name" value="Histidine kinase-like ATPase, C-terminal domain"/>
    <property type="match status" value="1"/>
</dbReference>
<dbReference type="PROSITE" id="PS50109">
    <property type="entry name" value="HIS_KIN"/>
    <property type="match status" value="1"/>
</dbReference>
<keyword evidence="9" id="KW-1185">Reference proteome</keyword>
<feature type="region of interest" description="Disordered" evidence="5">
    <location>
        <begin position="472"/>
        <end position="507"/>
    </location>
</feature>